<proteinExistence type="inferred from homology"/>
<comment type="caution">
    <text evidence="5">The sequence shown here is derived from an EMBL/GenBank/DDBJ whole genome shotgun (WGS) entry which is preliminary data.</text>
</comment>
<comment type="subcellular location">
    <subcellularLocation>
        <location evidence="1">Cytoplasm</location>
    </subcellularLocation>
</comment>
<keyword evidence="4" id="KW-0143">Chaperone</keyword>
<dbReference type="AlphaFoldDB" id="A0A511M9H2"/>
<dbReference type="InterPro" id="IPR025734">
    <property type="entry name" value="EspG"/>
</dbReference>
<dbReference type="EMBL" id="BJXA01000008">
    <property type="protein sequence ID" value="GEM37303.1"/>
    <property type="molecule type" value="Genomic_DNA"/>
</dbReference>
<dbReference type="Pfam" id="PF14011">
    <property type="entry name" value="ESX-1_EspG"/>
    <property type="match status" value="1"/>
</dbReference>
<evidence type="ECO:0000313" key="6">
    <source>
        <dbReference type="Proteomes" id="UP000321424"/>
    </source>
</evidence>
<evidence type="ECO:0000256" key="4">
    <source>
        <dbReference type="ARBA" id="ARBA00023186"/>
    </source>
</evidence>
<evidence type="ECO:0000313" key="5">
    <source>
        <dbReference type="EMBL" id="GEM37303.1"/>
    </source>
</evidence>
<evidence type="ECO:0000256" key="2">
    <source>
        <dbReference type="ARBA" id="ARBA00006411"/>
    </source>
</evidence>
<accession>A0A511M9H2</accession>
<reference evidence="5 6" key="1">
    <citation type="submission" date="2019-07" db="EMBL/GenBank/DDBJ databases">
        <title>Whole genome shotgun sequence of Nocardia ninae NBRC 108245.</title>
        <authorList>
            <person name="Hosoyama A."/>
            <person name="Uohara A."/>
            <person name="Ohji S."/>
            <person name="Ichikawa N."/>
        </authorList>
    </citation>
    <scope>NUCLEOTIDE SEQUENCE [LARGE SCALE GENOMIC DNA]</scope>
    <source>
        <strain evidence="5 6">NBRC 108245</strain>
    </source>
</reference>
<dbReference type="OrthoDB" id="4561431at2"/>
<name>A0A511M9H2_9NOCA</name>
<gene>
    <name evidence="5" type="ORF">NN4_18220</name>
</gene>
<evidence type="ECO:0008006" key="7">
    <source>
        <dbReference type="Google" id="ProtNLM"/>
    </source>
</evidence>
<dbReference type="Proteomes" id="UP000321424">
    <property type="component" value="Unassembled WGS sequence"/>
</dbReference>
<evidence type="ECO:0000256" key="1">
    <source>
        <dbReference type="ARBA" id="ARBA00004496"/>
    </source>
</evidence>
<keyword evidence="6" id="KW-1185">Reference proteome</keyword>
<keyword evidence="3" id="KW-0963">Cytoplasm</keyword>
<evidence type="ECO:0000256" key="3">
    <source>
        <dbReference type="ARBA" id="ARBA00022490"/>
    </source>
</evidence>
<protein>
    <recommendedName>
        <fullName evidence="7">ESX secretion-associated protein EspG</fullName>
    </recommendedName>
</protein>
<organism evidence="5 6">
    <name type="scientific">Nocardia ninae NBRC 108245</name>
    <dbReference type="NCBI Taxonomy" id="1210091"/>
    <lineage>
        <taxon>Bacteria</taxon>
        <taxon>Bacillati</taxon>
        <taxon>Actinomycetota</taxon>
        <taxon>Actinomycetes</taxon>
        <taxon>Mycobacteriales</taxon>
        <taxon>Nocardiaceae</taxon>
        <taxon>Nocardia</taxon>
    </lineage>
</organism>
<sequence>MSRVWKFSDLEFAVLWGGEENAYLPRPLSFTSRTPMWNDYMEERARTRDALRGTVDPRFDEVLAAIRQPDIRIEARGWDARDWTNTKASIRLLAARRGERGFLVTQLPGETVEHSSGFTVSECEAVQLADVVVDALPDAEPGKRADIALATQDYGDEMDYGYGRSVVHDSFEGSVRDRATEFLATPAPCVGRIDVIQVQSIFGPRGTTRHRLKWRDLENDGRYLIDDSNPPVAMASDRKRLIAAVNTRIAEVVRAIKDERIRG</sequence>
<comment type="similarity">
    <text evidence="2">Belongs to the EspG family.</text>
</comment>